<dbReference type="Pfam" id="PF04432">
    <property type="entry name" value="FrhB_FdhB_C"/>
    <property type="match status" value="1"/>
</dbReference>
<dbReference type="SUPFAM" id="SSF46548">
    <property type="entry name" value="alpha-helical ferredoxin"/>
    <property type="match status" value="1"/>
</dbReference>
<dbReference type="InterPro" id="IPR045220">
    <property type="entry name" value="FRHB/FDHB/HCAR-like"/>
</dbReference>
<evidence type="ECO:0000313" key="8">
    <source>
        <dbReference type="Proteomes" id="UP000680656"/>
    </source>
</evidence>
<dbReference type="GO" id="GO:0051536">
    <property type="term" value="F:iron-sulfur cluster binding"/>
    <property type="evidence" value="ECO:0007669"/>
    <property type="project" value="UniProtKB-KW"/>
</dbReference>
<evidence type="ECO:0000256" key="3">
    <source>
        <dbReference type="ARBA" id="ARBA00023002"/>
    </source>
</evidence>
<dbReference type="PROSITE" id="PS00198">
    <property type="entry name" value="4FE4S_FER_1"/>
    <property type="match status" value="1"/>
</dbReference>
<keyword evidence="3" id="KW-0560">Oxidoreductase</keyword>
<dbReference type="RefSeq" id="WP_214420686.1">
    <property type="nucleotide sequence ID" value="NZ_CP075546.1"/>
</dbReference>
<evidence type="ECO:0000256" key="5">
    <source>
        <dbReference type="ARBA" id="ARBA00023014"/>
    </source>
</evidence>
<keyword evidence="2" id="KW-0479">Metal-binding</keyword>
<gene>
    <name evidence="7" type="ORF">KHC33_05245</name>
</gene>
<evidence type="ECO:0000259" key="6">
    <source>
        <dbReference type="PROSITE" id="PS51379"/>
    </source>
</evidence>
<evidence type="ECO:0000256" key="2">
    <source>
        <dbReference type="ARBA" id="ARBA00022723"/>
    </source>
</evidence>
<accession>A0A8E7B2I0</accession>
<evidence type="ECO:0000313" key="7">
    <source>
        <dbReference type="EMBL" id="QVV89906.1"/>
    </source>
</evidence>
<dbReference type="EMBL" id="CP075546">
    <property type="protein sequence ID" value="QVV89906.1"/>
    <property type="molecule type" value="Genomic_DNA"/>
</dbReference>
<dbReference type="PANTHER" id="PTHR31332">
    <property type="entry name" value="7-HYDROXYMETHYL CHLOROPHYLL A REDUCTASE, CHLOROPLASTIC"/>
    <property type="match status" value="1"/>
</dbReference>
<feature type="domain" description="4Fe-4S ferredoxin-type" evidence="6">
    <location>
        <begin position="282"/>
        <end position="302"/>
    </location>
</feature>
<comment type="cofactor">
    <cofactor evidence="1">
        <name>FAD</name>
        <dbReference type="ChEBI" id="CHEBI:57692"/>
    </cofactor>
</comment>
<evidence type="ECO:0000256" key="1">
    <source>
        <dbReference type="ARBA" id="ARBA00001974"/>
    </source>
</evidence>
<dbReference type="InterPro" id="IPR007525">
    <property type="entry name" value="FrhB_FdhB_C"/>
</dbReference>
<dbReference type="KEGG" id="mrtj:KHC33_05245"/>
<dbReference type="InterPro" id="IPR007516">
    <property type="entry name" value="Co_F420_Hydgase/DH_bsu_N"/>
</dbReference>
<name>A0A8E7B2I0_9EURY</name>
<dbReference type="Proteomes" id="UP000680656">
    <property type="component" value="Chromosome"/>
</dbReference>
<proteinExistence type="predicted"/>
<dbReference type="PROSITE" id="PS51379">
    <property type="entry name" value="4FE4S_FER_2"/>
    <property type="match status" value="2"/>
</dbReference>
<dbReference type="AlphaFoldDB" id="A0A8E7B2I0"/>
<protein>
    <submittedName>
        <fullName evidence="7">Coenzyme F420 hydrogenase/dehydrogenase, beta subunit C-terminal domain</fullName>
    </submittedName>
</protein>
<keyword evidence="4" id="KW-0408">Iron</keyword>
<keyword evidence="8" id="KW-1185">Reference proteome</keyword>
<keyword evidence="5" id="KW-0411">Iron-sulfur</keyword>
<organism evidence="7 8">
    <name type="scientific">Methanospirillum purgamenti</name>
    <dbReference type="NCBI Taxonomy" id="2834276"/>
    <lineage>
        <taxon>Archaea</taxon>
        <taxon>Methanobacteriati</taxon>
        <taxon>Methanobacteriota</taxon>
        <taxon>Stenosarchaea group</taxon>
        <taxon>Methanomicrobia</taxon>
        <taxon>Methanomicrobiales</taxon>
        <taxon>Methanospirillaceae</taxon>
        <taxon>Methanospirillum</taxon>
    </lineage>
</organism>
<evidence type="ECO:0000256" key="4">
    <source>
        <dbReference type="ARBA" id="ARBA00023004"/>
    </source>
</evidence>
<sequence>MNGTMFYGWSFDEQIRDSAASGGLVTGLLIYLLESGTVDAVCCMQKGEDIYDPRPVLITNPDEIVFCSGSLYCGSLLTADWLVQAVCANPGMKIAAVLKGCDAKAVIELTKRSRLDRDDLFLIGLNCSGTISPMKARTFIRNMCDIHPDLVDSFIIRNGRVVIRSGDISREYSLESIEEEGFGRRDSCKRCDTPIPRQCDIVCGSWGLVGEHAENATFVEVCSKKGSVFLDEARKNGYITIIPADPKGIEARSRVEAAMQTLSEKKRKIMFSKIGSGLSRLTWIMKETSRCIKCYQCSQACPLCFCQDCQTKKPWLVKPGEIPPPLMFHLIRFSHIADSCINCGQCQDRCAMDIPVSLMMHALQTELELMFGYHPGKPGGMPVLAKVNQHEEWEHYYGNRYPDMIRLFSQNILPVDDE</sequence>
<dbReference type="GeneID" id="65096567"/>
<reference evidence="7 8" key="1">
    <citation type="submission" date="2021-05" db="EMBL/GenBank/DDBJ databases">
        <title>A novel Methanospirillum isolate from a pyrite-forming mixed culture.</title>
        <authorList>
            <person name="Bunk B."/>
            <person name="Sproer C."/>
            <person name="Spring S."/>
            <person name="Pester M."/>
        </authorList>
    </citation>
    <scope>NUCLEOTIDE SEQUENCE [LARGE SCALE GENOMIC DNA]</scope>
    <source>
        <strain evidence="7 8">J.3.6.1-F.2.7.3</strain>
    </source>
</reference>
<dbReference type="PANTHER" id="PTHR31332:SF6">
    <property type="entry name" value="FORMATE DEHYDROGENASE SUBUNIT BETA"/>
    <property type="match status" value="1"/>
</dbReference>
<dbReference type="GO" id="GO:0046872">
    <property type="term" value="F:metal ion binding"/>
    <property type="evidence" value="ECO:0007669"/>
    <property type="project" value="UniProtKB-KW"/>
</dbReference>
<feature type="domain" description="4Fe-4S ferredoxin-type" evidence="6">
    <location>
        <begin position="331"/>
        <end position="361"/>
    </location>
</feature>
<dbReference type="Pfam" id="PF04422">
    <property type="entry name" value="FrhB_FdhB_N"/>
    <property type="match status" value="1"/>
</dbReference>
<dbReference type="InterPro" id="IPR017896">
    <property type="entry name" value="4Fe4S_Fe-S-bd"/>
</dbReference>
<dbReference type="InterPro" id="IPR017900">
    <property type="entry name" value="4Fe4S_Fe_S_CS"/>
</dbReference>
<dbReference type="GO" id="GO:0052592">
    <property type="term" value="F:oxidoreductase activity, acting on CH or CH2 groups, with an iron-sulfur protein as acceptor"/>
    <property type="evidence" value="ECO:0007669"/>
    <property type="project" value="TreeGrafter"/>
</dbReference>